<keyword evidence="2" id="KW-0540">Nuclease</keyword>
<keyword evidence="1" id="KW-1277">Toxin-antitoxin system</keyword>
<dbReference type="GO" id="GO:0016787">
    <property type="term" value="F:hydrolase activity"/>
    <property type="evidence" value="ECO:0007669"/>
    <property type="project" value="UniProtKB-KW"/>
</dbReference>
<comment type="similarity">
    <text evidence="4">Belongs to the HepT RNase toxin family.</text>
</comment>
<evidence type="ECO:0000313" key="5">
    <source>
        <dbReference type="EMBL" id="KKQ67477.1"/>
    </source>
</evidence>
<dbReference type="EMBL" id="LBUP01000001">
    <property type="protein sequence ID" value="KKQ67477.1"/>
    <property type="molecule type" value="Genomic_DNA"/>
</dbReference>
<evidence type="ECO:0000256" key="1">
    <source>
        <dbReference type="ARBA" id="ARBA00022649"/>
    </source>
</evidence>
<evidence type="ECO:0000256" key="4">
    <source>
        <dbReference type="ARBA" id="ARBA00024207"/>
    </source>
</evidence>
<dbReference type="InterPro" id="IPR052379">
    <property type="entry name" value="Type_VII_TA_RNase"/>
</dbReference>
<dbReference type="GO" id="GO:0110001">
    <property type="term" value="C:toxin-antitoxin complex"/>
    <property type="evidence" value="ECO:0007669"/>
    <property type="project" value="InterPro"/>
</dbReference>
<evidence type="ECO:0000313" key="6">
    <source>
        <dbReference type="Proteomes" id="UP000034235"/>
    </source>
</evidence>
<name>A0A0G0JKT1_9BACT</name>
<comment type="caution">
    <text evidence="5">The sequence shown here is derived from an EMBL/GenBank/DDBJ whole genome shotgun (WGS) entry which is preliminary data.</text>
</comment>
<evidence type="ECO:0000256" key="3">
    <source>
        <dbReference type="ARBA" id="ARBA00022801"/>
    </source>
</evidence>
<sequence length="140" mass="15996">MAIDKNLIKAKLEELKTAIRKIENMDLTMEMILGDEDIQDLIDRRMQIAIESCIDISTHLSAGLELPRKEYASDVFLLLGENNILSNDIARKMAGAVGLRNILVHEYAEIDYKLAYSDLEAKLKDLKTFGRETIEFLEKH</sequence>
<evidence type="ECO:0000256" key="2">
    <source>
        <dbReference type="ARBA" id="ARBA00022722"/>
    </source>
</evidence>
<dbReference type="Pfam" id="PF01934">
    <property type="entry name" value="HepT-like"/>
    <property type="match status" value="1"/>
</dbReference>
<dbReference type="AlphaFoldDB" id="A0A0G0JKT1"/>
<evidence type="ECO:0008006" key="7">
    <source>
        <dbReference type="Google" id="ProtNLM"/>
    </source>
</evidence>
<dbReference type="Gene3D" id="1.20.120.580">
    <property type="entry name" value="bsu32300-like"/>
    <property type="match status" value="1"/>
</dbReference>
<dbReference type="NCBIfam" id="NF047751">
    <property type="entry name" value="HepT_toxin"/>
    <property type="match status" value="1"/>
</dbReference>
<dbReference type="InterPro" id="IPR008201">
    <property type="entry name" value="HepT-like"/>
</dbReference>
<protein>
    <recommendedName>
        <fullName evidence="7">DUF86 domain-containing protein</fullName>
    </recommendedName>
</protein>
<dbReference type="PANTHER" id="PTHR33397:SF5">
    <property type="entry name" value="RNASE YUTE-RELATED"/>
    <property type="match status" value="1"/>
</dbReference>
<organism evidence="5 6">
    <name type="scientific">Candidatus Daviesbacteria bacterium GW2011_GWA2_38_24</name>
    <dbReference type="NCBI Taxonomy" id="1618422"/>
    <lineage>
        <taxon>Bacteria</taxon>
        <taxon>Candidatus Daviesiibacteriota</taxon>
    </lineage>
</organism>
<dbReference type="Proteomes" id="UP000034235">
    <property type="component" value="Unassembled WGS sequence"/>
</dbReference>
<dbReference type="GO" id="GO:0004540">
    <property type="term" value="F:RNA nuclease activity"/>
    <property type="evidence" value="ECO:0007669"/>
    <property type="project" value="InterPro"/>
</dbReference>
<keyword evidence="3" id="KW-0378">Hydrolase</keyword>
<dbReference type="PANTHER" id="PTHR33397">
    <property type="entry name" value="UPF0331 PROTEIN YUTE"/>
    <property type="match status" value="1"/>
</dbReference>
<gene>
    <name evidence="5" type="ORF">US86_C0001G0404</name>
</gene>
<proteinExistence type="inferred from homology"/>
<accession>A0A0G0JKT1</accession>
<reference evidence="5 6" key="1">
    <citation type="journal article" date="2015" name="Nature">
        <title>rRNA introns, odd ribosomes, and small enigmatic genomes across a large radiation of phyla.</title>
        <authorList>
            <person name="Brown C.T."/>
            <person name="Hug L.A."/>
            <person name="Thomas B.C."/>
            <person name="Sharon I."/>
            <person name="Castelle C.J."/>
            <person name="Singh A."/>
            <person name="Wilkins M.J."/>
            <person name="Williams K.H."/>
            <person name="Banfield J.F."/>
        </authorList>
    </citation>
    <scope>NUCLEOTIDE SEQUENCE [LARGE SCALE GENOMIC DNA]</scope>
</reference>
<dbReference type="InterPro" id="IPR037038">
    <property type="entry name" value="HepT-like_sf"/>
</dbReference>